<dbReference type="InterPro" id="IPR023772">
    <property type="entry name" value="DNA-bd_HTH_TetR-type_CS"/>
</dbReference>
<feature type="DNA-binding region" description="H-T-H motif" evidence="5">
    <location>
        <begin position="73"/>
        <end position="92"/>
    </location>
</feature>
<evidence type="ECO:0000256" key="2">
    <source>
        <dbReference type="ARBA" id="ARBA00023015"/>
    </source>
</evidence>
<name>A0A4Q1HHS7_9BURK</name>
<dbReference type="Pfam" id="PF17939">
    <property type="entry name" value="TetR_C_30"/>
    <property type="match status" value="1"/>
</dbReference>
<keyword evidence="8" id="KW-1185">Reference proteome</keyword>
<dbReference type="InterPro" id="IPR001647">
    <property type="entry name" value="HTH_TetR"/>
</dbReference>
<evidence type="ECO:0000256" key="5">
    <source>
        <dbReference type="PROSITE-ProRule" id="PRU00335"/>
    </source>
</evidence>
<dbReference type="GO" id="GO:0003700">
    <property type="term" value="F:DNA-binding transcription factor activity"/>
    <property type="evidence" value="ECO:0007669"/>
    <property type="project" value="TreeGrafter"/>
</dbReference>
<dbReference type="InterPro" id="IPR036271">
    <property type="entry name" value="Tet_transcr_reg_TetR-rel_C_sf"/>
</dbReference>
<keyword evidence="2" id="KW-0805">Transcription regulation</keyword>
<keyword evidence="3 5" id="KW-0238">DNA-binding</keyword>
<evidence type="ECO:0000256" key="4">
    <source>
        <dbReference type="ARBA" id="ARBA00023163"/>
    </source>
</evidence>
<evidence type="ECO:0000313" key="7">
    <source>
        <dbReference type="EMBL" id="RXN86987.1"/>
    </source>
</evidence>
<dbReference type="Gene3D" id="1.10.357.10">
    <property type="entry name" value="Tetracycline Repressor, domain 2"/>
    <property type="match status" value="1"/>
</dbReference>
<dbReference type="PANTHER" id="PTHR30055">
    <property type="entry name" value="HTH-TYPE TRANSCRIPTIONAL REGULATOR RUTR"/>
    <property type="match status" value="1"/>
</dbReference>
<gene>
    <name evidence="7" type="ORF">C7R54_19065</name>
</gene>
<dbReference type="PROSITE" id="PS01081">
    <property type="entry name" value="HTH_TETR_1"/>
    <property type="match status" value="1"/>
</dbReference>
<dbReference type="AlphaFoldDB" id="A0A4Q1HHS7"/>
<dbReference type="GO" id="GO:0000976">
    <property type="term" value="F:transcription cis-regulatory region binding"/>
    <property type="evidence" value="ECO:0007669"/>
    <property type="project" value="TreeGrafter"/>
</dbReference>
<proteinExistence type="predicted"/>
<dbReference type="InterPro" id="IPR050109">
    <property type="entry name" value="HTH-type_TetR-like_transc_reg"/>
</dbReference>
<protein>
    <submittedName>
        <fullName evidence="7">TetR family transcriptional regulator</fullName>
    </submittedName>
</protein>
<dbReference type="Proteomes" id="UP000290849">
    <property type="component" value="Unassembled WGS sequence"/>
</dbReference>
<keyword evidence="1" id="KW-0678">Repressor</keyword>
<reference evidence="7 8" key="1">
    <citation type="journal article" date="2017" name="Int. J. Syst. Evol. Microbiol.">
        <title>Achromobacter aloeverae sp. nov., isolated from the root of Aloe vera (L.) Burm.f.</title>
        <authorList>
            <person name="Kuncharoen N."/>
            <person name="Muramatsu Y."/>
            <person name="Shibata C."/>
            <person name="Kamakura Y."/>
            <person name="Nakagawa Y."/>
            <person name="Tanasupawat S."/>
        </authorList>
    </citation>
    <scope>NUCLEOTIDE SEQUENCE [LARGE SCALE GENOMIC DNA]</scope>
    <source>
        <strain evidence="7 8">AVA-1</strain>
    </source>
</reference>
<evidence type="ECO:0000256" key="3">
    <source>
        <dbReference type="ARBA" id="ARBA00023125"/>
    </source>
</evidence>
<dbReference type="InterPro" id="IPR009057">
    <property type="entry name" value="Homeodomain-like_sf"/>
</dbReference>
<evidence type="ECO:0000256" key="1">
    <source>
        <dbReference type="ARBA" id="ARBA00022491"/>
    </source>
</evidence>
<accession>A0A4Q1HHS7</accession>
<comment type="caution">
    <text evidence="7">The sequence shown here is derived from an EMBL/GenBank/DDBJ whole genome shotgun (WGS) entry which is preliminary data.</text>
</comment>
<feature type="domain" description="HTH tetR-type" evidence="6">
    <location>
        <begin position="50"/>
        <end position="110"/>
    </location>
</feature>
<evidence type="ECO:0000313" key="8">
    <source>
        <dbReference type="Proteomes" id="UP000290849"/>
    </source>
</evidence>
<dbReference type="PROSITE" id="PS50977">
    <property type="entry name" value="HTH_TETR_2"/>
    <property type="match status" value="1"/>
</dbReference>
<dbReference type="EMBL" id="PYAL01000005">
    <property type="protein sequence ID" value="RXN86987.1"/>
    <property type="molecule type" value="Genomic_DNA"/>
</dbReference>
<dbReference type="Pfam" id="PF00440">
    <property type="entry name" value="TetR_N"/>
    <property type="match status" value="1"/>
</dbReference>
<dbReference type="SUPFAM" id="SSF48498">
    <property type="entry name" value="Tetracyclin repressor-like, C-terminal domain"/>
    <property type="match status" value="1"/>
</dbReference>
<organism evidence="7 8">
    <name type="scientific">Achromobacter aloeverae</name>
    <dbReference type="NCBI Taxonomy" id="1750518"/>
    <lineage>
        <taxon>Bacteria</taxon>
        <taxon>Pseudomonadati</taxon>
        <taxon>Pseudomonadota</taxon>
        <taxon>Betaproteobacteria</taxon>
        <taxon>Burkholderiales</taxon>
        <taxon>Alcaligenaceae</taxon>
        <taxon>Achromobacter</taxon>
    </lineage>
</organism>
<keyword evidence="4" id="KW-0804">Transcription</keyword>
<evidence type="ECO:0000259" key="6">
    <source>
        <dbReference type="PROSITE" id="PS50977"/>
    </source>
</evidence>
<dbReference type="InterPro" id="IPR041586">
    <property type="entry name" value="PsrA_TetR_C"/>
</dbReference>
<dbReference type="SUPFAM" id="SSF46689">
    <property type="entry name" value="Homeodomain-like"/>
    <property type="match status" value="1"/>
</dbReference>
<sequence length="287" mass="31492">MPSVVSAVLIKQNRKFKHKEEPVANFPLLRADAARPGTPDVPAPPSGADSPVAERILQAARQLIALKGPATTTVRDICDASSVNVAAVNYYFGSKDALVRAALMSILEPVNIERRRLLEDAKQRFRPNPVPIPVILDALFRPIVQSERAADGGRLFIRAENHLRAVPDSDYTLYIGRQLNDYAEIFIDAMADSLPQLTRAELIWRYEFARGAAMHLLSNCDPLSRKFQVLSGEGAMIDLDDDELVLRELVISTLLGLSAPAVWSDQDLRPGQGAPALRESAPAEPAR</sequence>
<dbReference type="PANTHER" id="PTHR30055:SF235">
    <property type="entry name" value="TRANSCRIPTIONAL REGULATORY PROTEIN"/>
    <property type="match status" value="1"/>
</dbReference>